<dbReference type="Gene3D" id="3.30.420.150">
    <property type="entry name" value="Exopolyphosphatase. Domain 2"/>
    <property type="match status" value="1"/>
</dbReference>
<gene>
    <name evidence="2" type="ORF">GCM10023331_16840</name>
</gene>
<sequence>MRLASIDIGSNAIRFQVVNLNEDQNNKKPYKKIEQIRFPLRLGQDVFRMGKLSRVTEEKFVKLMQVFKTLMDVYEVDDYMACATSAMRESENGREIIRRVYYQHGLKIDIIDGNQEADIIHMAIQNWIPQYPCMHIDVGGGSTELNIFLNQKKIASKSFKIGSVRSTLLSDEEREEIFEKMQHWLHTLDIDTEEEFIAIGTGGNINKLFNMSPQSEQKSKTTFLEELEELQLFIEQHSFEERIQKLKMNKDRADVILPASDIYIRTMKMVNAHRIIVPGVGMKDGILLYMMEKIKAWNGVEL</sequence>
<reference evidence="3" key="1">
    <citation type="journal article" date="2019" name="Int. J. Syst. Evol. Microbiol.">
        <title>The Global Catalogue of Microorganisms (GCM) 10K type strain sequencing project: providing services to taxonomists for standard genome sequencing and annotation.</title>
        <authorList>
            <consortium name="The Broad Institute Genomics Platform"/>
            <consortium name="The Broad Institute Genome Sequencing Center for Infectious Disease"/>
            <person name="Wu L."/>
            <person name="Ma J."/>
        </authorList>
    </citation>
    <scope>NUCLEOTIDE SEQUENCE [LARGE SCALE GENOMIC DNA]</scope>
    <source>
        <strain evidence="3">JCM 18326</strain>
    </source>
</reference>
<dbReference type="Proteomes" id="UP001500298">
    <property type="component" value="Unassembled WGS sequence"/>
</dbReference>
<name>A0ABP9D8H5_9BACT</name>
<evidence type="ECO:0000313" key="2">
    <source>
        <dbReference type="EMBL" id="GAA4832232.1"/>
    </source>
</evidence>
<organism evidence="2 3">
    <name type="scientific">Algivirga pacifica</name>
    <dbReference type="NCBI Taxonomy" id="1162670"/>
    <lineage>
        <taxon>Bacteria</taxon>
        <taxon>Pseudomonadati</taxon>
        <taxon>Bacteroidota</taxon>
        <taxon>Cytophagia</taxon>
        <taxon>Cytophagales</taxon>
        <taxon>Flammeovirgaceae</taxon>
        <taxon>Algivirga</taxon>
    </lineage>
</organism>
<evidence type="ECO:0000313" key="3">
    <source>
        <dbReference type="Proteomes" id="UP001500298"/>
    </source>
</evidence>
<evidence type="ECO:0000259" key="1">
    <source>
        <dbReference type="Pfam" id="PF02541"/>
    </source>
</evidence>
<dbReference type="Gene3D" id="3.30.420.40">
    <property type="match status" value="1"/>
</dbReference>
<protein>
    <submittedName>
        <fullName evidence="2">Ppx/GppA family phosphatase</fullName>
    </submittedName>
</protein>
<dbReference type="PANTHER" id="PTHR30005">
    <property type="entry name" value="EXOPOLYPHOSPHATASE"/>
    <property type="match status" value="1"/>
</dbReference>
<dbReference type="InterPro" id="IPR050273">
    <property type="entry name" value="GppA/Ppx_hydrolase"/>
</dbReference>
<dbReference type="CDD" id="cd24006">
    <property type="entry name" value="ASKHA_NBD_PPX_GppA"/>
    <property type="match status" value="1"/>
</dbReference>
<dbReference type="InterPro" id="IPR043129">
    <property type="entry name" value="ATPase_NBD"/>
</dbReference>
<dbReference type="EMBL" id="BAABJX010000025">
    <property type="protein sequence ID" value="GAA4832232.1"/>
    <property type="molecule type" value="Genomic_DNA"/>
</dbReference>
<feature type="domain" description="Ppx/GppA phosphatase N-terminal" evidence="1">
    <location>
        <begin position="32"/>
        <end position="293"/>
    </location>
</feature>
<dbReference type="RefSeq" id="WP_345370912.1">
    <property type="nucleotide sequence ID" value="NZ_BAABJX010000025.1"/>
</dbReference>
<dbReference type="Pfam" id="PF02541">
    <property type="entry name" value="Ppx-GppA"/>
    <property type="match status" value="1"/>
</dbReference>
<accession>A0ABP9D8H5</accession>
<keyword evidence="3" id="KW-1185">Reference proteome</keyword>
<dbReference type="SUPFAM" id="SSF53067">
    <property type="entry name" value="Actin-like ATPase domain"/>
    <property type="match status" value="2"/>
</dbReference>
<dbReference type="PANTHER" id="PTHR30005:SF0">
    <property type="entry name" value="RETROGRADE REGULATION PROTEIN 2"/>
    <property type="match status" value="1"/>
</dbReference>
<proteinExistence type="predicted"/>
<dbReference type="InterPro" id="IPR003695">
    <property type="entry name" value="Ppx_GppA_N"/>
</dbReference>
<comment type="caution">
    <text evidence="2">The sequence shown here is derived from an EMBL/GenBank/DDBJ whole genome shotgun (WGS) entry which is preliminary data.</text>
</comment>